<dbReference type="Gene3D" id="6.10.20.40">
    <property type="entry name" value="TEA/ATTS domain"/>
    <property type="match status" value="1"/>
</dbReference>
<evidence type="ECO:0000256" key="1">
    <source>
        <dbReference type="ARBA" id="ARBA00004123"/>
    </source>
</evidence>
<comment type="subcellular location">
    <subcellularLocation>
        <location evidence="1">Nucleus</location>
    </subcellularLocation>
</comment>
<evidence type="ECO:0000256" key="3">
    <source>
        <dbReference type="ARBA" id="ARBA00023015"/>
    </source>
</evidence>
<feature type="region of interest" description="Disordered" evidence="7">
    <location>
        <begin position="544"/>
        <end position="576"/>
    </location>
</feature>
<evidence type="ECO:0000256" key="2">
    <source>
        <dbReference type="ARBA" id="ARBA00008421"/>
    </source>
</evidence>
<accession>A0A139IPV5</accession>
<comment type="similarity">
    <text evidence="2">Belongs to the TEC1 family.</text>
</comment>
<sequence>MLQPTQVLPSNAPPLQESHHNLSRTVLQEHSGNRQQTDYSYQQHATDIKYPPSLLTENTYAGHQQAYRPAHVYQQTPAHRNALRYGARRIYPWATEQAIEKEASYLYQRFRNSDQYVKYRNRQHKDDKGGQEQKWPDRVEFAFFKALVRWPPMGRRQFFHKEKQRGRNELIADAIEEDTGEVRSRKQVSSHIQVLKPFVDGDAHIMRYLSKEDLGRDRHRMYSGSHHSVYQPGRKMSGYPVVVPPYPVRSAGPIMSPTHHHSLAHLKGKLEIFEPTDFQMFVQRKVDEDNVERLHTYTASITTPRQPEKQSSDWTKFNQDFPLLALMHSKTPLDCDILLAEASIAFPTESFKQDKDRVELGISFMCKSRHLPPNAQVICQNSFYRDGTLLKEYGGINHVPMTQDRDGEPMETQVKFGSAFWARTLAHLAGRLKDDSDPSRDAREEVEDYIRGITASQEVILKIPGGFDRLLVIYWQFRLSTGNRGRAYWMPLKLPPASAPTGYEVEPKSERVDSVYGNYTLQSSYTTNTQDSYAVSQPSTLQSPFEYDNTSSSAGSATWPTHSLDDGSGGVNTAPQSAVDTSFPDNAFDFSGGNINISYDLNIMDLSNFDTEAFNFETGTADFATDPALQDFTTADASQSQTQRTQSSAPNYSQQQSYDWCDDYASFNNQSQQQVQQAPMGAGASPRYAENYDYSLSTTVTQSQSQPSALSWDQYDDTQYDQSWQPSQQEGQAYGGAGIKEEDSLAALADASNWAAQHGQSQGGAGAYHAQ</sequence>
<evidence type="ECO:0000259" key="8">
    <source>
        <dbReference type="PROSITE" id="PS51088"/>
    </source>
</evidence>
<evidence type="ECO:0000256" key="4">
    <source>
        <dbReference type="ARBA" id="ARBA00023163"/>
    </source>
</evidence>
<feature type="region of interest" description="Disordered" evidence="7">
    <location>
        <begin position="1"/>
        <end position="20"/>
    </location>
</feature>
<dbReference type="AlphaFoldDB" id="A0A139IPV5"/>
<dbReference type="GO" id="GO:0005667">
    <property type="term" value="C:transcription regulator complex"/>
    <property type="evidence" value="ECO:0007669"/>
    <property type="project" value="TreeGrafter"/>
</dbReference>
<dbReference type="InterPro" id="IPR050937">
    <property type="entry name" value="TEC1_TEAD_TF"/>
</dbReference>
<dbReference type="GO" id="GO:0000978">
    <property type="term" value="F:RNA polymerase II cis-regulatory region sequence-specific DNA binding"/>
    <property type="evidence" value="ECO:0007669"/>
    <property type="project" value="TreeGrafter"/>
</dbReference>
<dbReference type="OrthoDB" id="10006572at2759"/>
<dbReference type="PRINTS" id="PR00065">
    <property type="entry name" value="TEADOMAIN"/>
</dbReference>
<dbReference type="PANTHER" id="PTHR11834:SF0">
    <property type="entry name" value="PROTEIN SCALLOPED"/>
    <property type="match status" value="1"/>
</dbReference>
<evidence type="ECO:0000313" key="9">
    <source>
        <dbReference type="EMBL" id="KXT16632.1"/>
    </source>
</evidence>
<dbReference type="Proteomes" id="UP000073492">
    <property type="component" value="Unassembled WGS sequence"/>
</dbReference>
<name>A0A139IPV5_9PEZI</name>
<reference evidence="9 10" key="1">
    <citation type="submission" date="2015-07" db="EMBL/GenBank/DDBJ databases">
        <title>Comparative genomics of the Sigatoka disease complex on banana suggests a link between parallel evolutionary changes in Pseudocercospora fijiensis and Pseudocercospora eumusae and increased virulence on the banana host.</title>
        <authorList>
            <person name="Chang T.-C."/>
            <person name="Salvucci A."/>
            <person name="Crous P.W."/>
            <person name="Stergiopoulos I."/>
        </authorList>
    </citation>
    <scope>NUCLEOTIDE SEQUENCE [LARGE SCALE GENOMIC DNA]</scope>
    <source>
        <strain evidence="9 10">CBS 116634</strain>
    </source>
</reference>
<gene>
    <name evidence="9" type="ORF">AC579_6660</name>
</gene>
<evidence type="ECO:0000256" key="7">
    <source>
        <dbReference type="SAM" id="MobiDB-lite"/>
    </source>
</evidence>
<evidence type="ECO:0000256" key="5">
    <source>
        <dbReference type="ARBA" id="ARBA00023242"/>
    </source>
</evidence>
<keyword evidence="3" id="KW-0805">Transcription regulation</keyword>
<dbReference type="SMART" id="SM00426">
    <property type="entry name" value="TEA"/>
    <property type="match status" value="1"/>
</dbReference>
<dbReference type="PANTHER" id="PTHR11834">
    <property type="entry name" value="TRANSCRIPTIONAL ENHANCER FACTOR TEF RELATED"/>
    <property type="match status" value="1"/>
</dbReference>
<evidence type="ECO:0000313" key="10">
    <source>
        <dbReference type="Proteomes" id="UP000073492"/>
    </source>
</evidence>
<dbReference type="Pfam" id="PF01285">
    <property type="entry name" value="TEA"/>
    <property type="match status" value="1"/>
</dbReference>
<keyword evidence="10" id="KW-1185">Reference proteome</keyword>
<feature type="compositionally biased region" description="Polar residues" evidence="7">
    <location>
        <begin position="720"/>
        <end position="731"/>
    </location>
</feature>
<dbReference type="PROSITE" id="PS51088">
    <property type="entry name" value="TEA_2"/>
    <property type="match status" value="1"/>
</dbReference>
<dbReference type="STRING" id="113226.A0A139IPV5"/>
<feature type="DNA-binding region" description="TEA" evidence="6">
    <location>
        <begin position="128"/>
        <end position="202"/>
    </location>
</feature>
<dbReference type="GO" id="GO:0005634">
    <property type="term" value="C:nucleus"/>
    <property type="evidence" value="ECO:0007669"/>
    <property type="project" value="UniProtKB-SubCell"/>
</dbReference>
<keyword evidence="4" id="KW-0804">Transcription</keyword>
<dbReference type="GO" id="GO:0000981">
    <property type="term" value="F:DNA-binding transcription factor activity, RNA polymerase II-specific"/>
    <property type="evidence" value="ECO:0007669"/>
    <property type="project" value="TreeGrafter"/>
</dbReference>
<comment type="caution">
    <text evidence="9">The sequence shown here is derived from an EMBL/GenBank/DDBJ whole genome shotgun (WGS) entry which is preliminary data.</text>
</comment>
<feature type="compositionally biased region" description="Polar residues" evidence="7">
    <location>
        <begin position="544"/>
        <end position="561"/>
    </location>
</feature>
<feature type="domain" description="TEA" evidence="8">
    <location>
        <begin position="128"/>
        <end position="202"/>
    </location>
</feature>
<feature type="region of interest" description="Disordered" evidence="7">
    <location>
        <begin position="720"/>
        <end position="739"/>
    </location>
</feature>
<feature type="compositionally biased region" description="Low complexity" evidence="7">
    <location>
        <begin position="634"/>
        <end position="649"/>
    </location>
</feature>
<feature type="region of interest" description="Disordered" evidence="7">
    <location>
        <begin position="634"/>
        <end position="655"/>
    </location>
</feature>
<organism evidence="9 10">
    <name type="scientific">Pseudocercospora musae</name>
    <dbReference type="NCBI Taxonomy" id="113226"/>
    <lineage>
        <taxon>Eukaryota</taxon>
        <taxon>Fungi</taxon>
        <taxon>Dikarya</taxon>
        <taxon>Ascomycota</taxon>
        <taxon>Pezizomycotina</taxon>
        <taxon>Dothideomycetes</taxon>
        <taxon>Dothideomycetidae</taxon>
        <taxon>Mycosphaerellales</taxon>
        <taxon>Mycosphaerellaceae</taxon>
        <taxon>Pseudocercospora</taxon>
    </lineage>
</organism>
<dbReference type="EMBL" id="LFZO01000033">
    <property type="protein sequence ID" value="KXT16632.1"/>
    <property type="molecule type" value="Genomic_DNA"/>
</dbReference>
<proteinExistence type="inferred from homology"/>
<dbReference type="InterPro" id="IPR038096">
    <property type="entry name" value="TEA/ATTS_sf"/>
</dbReference>
<keyword evidence="5" id="KW-0539">Nucleus</keyword>
<evidence type="ECO:0000256" key="6">
    <source>
        <dbReference type="PROSITE-ProRule" id="PRU00505"/>
    </source>
</evidence>
<protein>
    <recommendedName>
        <fullName evidence="8">TEA domain-containing protein</fullName>
    </recommendedName>
</protein>
<dbReference type="InterPro" id="IPR000818">
    <property type="entry name" value="TEA/ATTS_dom"/>
</dbReference>